<evidence type="ECO:0000256" key="3">
    <source>
        <dbReference type="ARBA" id="ARBA00012668"/>
    </source>
</evidence>
<evidence type="ECO:0000313" key="17">
    <source>
        <dbReference type="EMBL" id="KAK4140493.1"/>
    </source>
</evidence>
<dbReference type="RefSeq" id="XP_062633864.1">
    <property type="nucleotide sequence ID" value="XM_062781938.1"/>
</dbReference>
<evidence type="ECO:0000256" key="15">
    <source>
        <dbReference type="SAM" id="Phobius"/>
    </source>
</evidence>
<accession>A0AAN6UWG4</accession>
<dbReference type="SUPFAM" id="SSF63380">
    <property type="entry name" value="Riboflavin synthase domain-like"/>
    <property type="match status" value="1"/>
</dbReference>
<dbReference type="EMBL" id="MU853630">
    <property type="protein sequence ID" value="KAK4140493.1"/>
    <property type="molecule type" value="Genomic_DNA"/>
</dbReference>
<feature type="region of interest" description="Disordered" evidence="14">
    <location>
        <begin position="488"/>
        <end position="559"/>
    </location>
</feature>
<evidence type="ECO:0000256" key="1">
    <source>
        <dbReference type="ARBA" id="ARBA00004651"/>
    </source>
</evidence>
<keyword evidence="4" id="KW-0813">Transport</keyword>
<dbReference type="Pfam" id="PF01794">
    <property type="entry name" value="Ferric_reduct"/>
    <property type="match status" value="1"/>
</dbReference>
<evidence type="ECO:0000313" key="18">
    <source>
        <dbReference type="Proteomes" id="UP001302676"/>
    </source>
</evidence>
<dbReference type="Gene3D" id="2.40.30.10">
    <property type="entry name" value="Translation factors"/>
    <property type="match status" value="1"/>
</dbReference>
<keyword evidence="10" id="KW-0406">Ion transport</keyword>
<comment type="caution">
    <text evidence="17">The sequence shown here is derived from an EMBL/GenBank/DDBJ whole genome shotgun (WGS) entry which is preliminary data.</text>
</comment>
<feature type="compositionally biased region" description="Low complexity" evidence="14">
    <location>
        <begin position="544"/>
        <end position="559"/>
    </location>
</feature>
<evidence type="ECO:0000256" key="7">
    <source>
        <dbReference type="ARBA" id="ARBA00022982"/>
    </source>
</evidence>
<dbReference type="PANTHER" id="PTHR32361">
    <property type="entry name" value="FERRIC/CUPRIC REDUCTASE TRANSMEMBRANE COMPONENT"/>
    <property type="match status" value="1"/>
</dbReference>
<evidence type="ECO:0000256" key="13">
    <source>
        <dbReference type="ARBA" id="ARBA00048483"/>
    </source>
</evidence>
<keyword evidence="12" id="KW-0325">Glycoprotein</keyword>
<dbReference type="GO" id="GO:0006879">
    <property type="term" value="P:intracellular iron ion homeostasis"/>
    <property type="evidence" value="ECO:0007669"/>
    <property type="project" value="TreeGrafter"/>
</dbReference>
<feature type="compositionally biased region" description="Polar residues" evidence="14">
    <location>
        <begin position="504"/>
        <end position="515"/>
    </location>
</feature>
<evidence type="ECO:0000256" key="9">
    <source>
        <dbReference type="ARBA" id="ARBA00023002"/>
    </source>
</evidence>
<dbReference type="GO" id="GO:0006826">
    <property type="term" value="P:iron ion transport"/>
    <property type="evidence" value="ECO:0007669"/>
    <property type="project" value="TreeGrafter"/>
</dbReference>
<feature type="transmembrane region" description="Helical" evidence="15">
    <location>
        <begin position="100"/>
        <end position="118"/>
    </location>
</feature>
<gene>
    <name evidence="17" type="ORF">C8A04DRAFT_31988</name>
</gene>
<feature type="transmembrane region" description="Helical" evidence="15">
    <location>
        <begin position="22"/>
        <end position="42"/>
    </location>
</feature>
<evidence type="ECO:0000256" key="11">
    <source>
        <dbReference type="ARBA" id="ARBA00023136"/>
    </source>
</evidence>
<feature type="transmembrane region" description="Helical" evidence="15">
    <location>
        <begin position="212"/>
        <end position="231"/>
    </location>
</feature>
<dbReference type="PROSITE" id="PS51384">
    <property type="entry name" value="FAD_FR"/>
    <property type="match status" value="1"/>
</dbReference>
<dbReference type="GO" id="GO:0015677">
    <property type="term" value="P:copper ion import"/>
    <property type="evidence" value="ECO:0007669"/>
    <property type="project" value="TreeGrafter"/>
</dbReference>
<protein>
    <recommendedName>
        <fullName evidence="3">ferric-chelate reductase (NADPH)</fullName>
        <ecNumber evidence="3">1.16.1.9</ecNumber>
    </recommendedName>
</protein>
<sequence length="625" mass="69832">MDGMDMGSSMFSGVNMDLARRYWYTVAGFVGALVIIRGVNFFKAQQRLRTKAARSVEYPTKPSNWFLELWATLTAVAREVSSSQLHIPFRGFSWLSPPPLGRVIALLVYWIVIIYMMAKDVVVNDVFYWERIGYRNAWVTVSQVPLLYLLASKCSIIGFLVGTSHERLNWLHRWVGRTMFISATVHGWHFYTDWARTDYVEYELKMMPTVKYGFGAWAVLLWTLLSGLAPLRRMAYEIFVLQHLLSAIFFLWLISVHVPATARYNVWFAVAAFSFDRACRLALLLWQNIKVFPDKSKCRGGQRIGHQAQLKAVGDSITVITIKDVHFKWRPGQHLYLWVPRVGLAEAHPYTIACAHQLAGTCICNSIQLVVRKHNGFSRRLHEFASRTDKSEHRTVFVSGPYGAPPRWDIYETIVLISASTGASFTLPILEGLLQEKSTNCVKRVDFLLAARQGDEIGFYVSRLHELIERASEAGIELNVHVAVTQGLSPHSSRDGDSGGNGNVETASASSSGISQVDEKGQQPSGPQQQTSPQPRLSPLQKRTTTTSHTSTDSHVFHSSVRPDIEAFIRGPVEATGGETSVVVCGGPSLVARVRNSVTGLSNERAVHKGTGAQGIHLFAEEYSF</sequence>
<evidence type="ECO:0000256" key="10">
    <source>
        <dbReference type="ARBA" id="ARBA00023065"/>
    </source>
</evidence>
<dbReference type="CDD" id="cd06186">
    <property type="entry name" value="NOX_Duox_like_FAD_NADP"/>
    <property type="match status" value="1"/>
</dbReference>
<dbReference type="InterPro" id="IPR017927">
    <property type="entry name" value="FAD-bd_FR_type"/>
</dbReference>
<evidence type="ECO:0000256" key="6">
    <source>
        <dbReference type="ARBA" id="ARBA00022692"/>
    </source>
</evidence>
<evidence type="ECO:0000256" key="4">
    <source>
        <dbReference type="ARBA" id="ARBA00022448"/>
    </source>
</evidence>
<feature type="transmembrane region" description="Helical" evidence="15">
    <location>
        <begin position="238"/>
        <end position="260"/>
    </location>
</feature>
<dbReference type="Pfam" id="PF08022">
    <property type="entry name" value="FAD_binding_8"/>
    <property type="match status" value="1"/>
</dbReference>
<comment type="subcellular location">
    <subcellularLocation>
        <location evidence="1">Cell membrane</location>
        <topology evidence="1">Multi-pass membrane protein</topology>
    </subcellularLocation>
</comment>
<dbReference type="InterPro" id="IPR013112">
    <property type="entry name" value="FAD-bd_8"/>
</dbReference>
<keyword evidence="7" id="KW-0249">Electron transport</keyword>
<keyword evidence="18" id="KW-1185">Reference proteome</keyword>
<evidence type="ECO:0000256" key="14">
    <source>
        <dbReference type="SAM" id="MobiDB-lite"/>
    </source>
</evidence>
<organism evidence="17 18">
    <name type="scientific">Dichotomopilus funicola</name>
    <dbReference type="NCBI Taxonomy" id="1934379"/>
    <lineage>
        <taxon>Eukaryota</taxon>
        <taxon>Fungi</taxon>
        <taxon>Dikarya</taxon>
        <taxon>Ascomycota</taxon>
        <taxon>Pezizomycotina</taxon>
        <taxon>Sordariomycetes</taxon>
        <taxon>Sordariomycetidae</taxon>
        <taxon>Sordariales</taxon>
        <taxon>Chaetomiaceae</taxon>
        <taxon>Dichotomopilus</taxon>
    </lineage>
</organism>
<keyword evidence="8 15" id="KW-1133">Transmembrane helix</keyword>
<reference evidence="17" key="2">
    <citation type="submission" date="2023-05" db="EMBL/GenBank/DDBJ databases">
        <authorList>
            <consortium name="Lawrence Berkeley National Laboratory"/>
            <person name="Steindorff A."/>
            <person name="Hensen N."/>
            <person name="Bonometti L."/>
            <person name="Westerberg I."/>
            <person name="Brannstrom I.O."/>
            <person name="Guillou S."/>
            <person name="Cros-Aarteil S."/>
            <person name="Calhoun S."/>
            <person name="Haridas S."/>
            <person name="Kuo A."/>
            <person name="Mondo S."/>
            <person name="Pangilinan J."/>
            <person name="Riley R."/>
            <person name="Labutti K."/>
            <person name="Andreopoulos B."/>
            <person name="Lipzen A."/>
            <person name="Chen C."/>
            <person name="Yanf M."/>
            <person name="Daum C."/>
            <person name="Ng V."/>
            <person name="Clum A."/>
            <person name="Ohm R."/>
            <person name="Martin F."/>
            <person name="Silar P."/>
            <person name="Natvig D."/>
            <person name="Lalanne C."/>
            <person name="Gautier V."/>
            <person name="Ament-Velasquez S.L."/>
            <person name="Kruys A."/>
            <person name="Hutchinson M.I."/>
            <person name="Powell A.J."/>
            <person name="Barry K."/>
            <person name="Miller A.N."/>
            <person name="Grigoriev I.V."/>
            <person name="Debuchy R."/>
            <person name="Gladieux P."/>
            <person name="Thoren M.H."/>
            <person name="Johannesson H."/>
        </authorList>
    </citation>
    <scope>NUCLEOTIDE SEQUENCE</scope>
    <source>
        <strain evidence="17">CBS 141.50</strain>
    </source>
</reference>
<dbReference type="Proteomes" id="UP001302676">
    <property type="component" value="Unassembled WGS sequence"/>
</dbReference>
<proteinExistence type="inferred from homology"/>
<dbReference type="InterPro" id="IPR017938">
    <property type="entry name" value="Riboflavin_synthase-like_b-brl"/>
</dbReference>
<feature type="transmembrane region" description="Helical" evidence="15">
    <location>
        <begin position="174"/>
        <end position="192"/>
    </location>
</feature>
<keyword evidence="5" id="KW-1003">Cell membrane</keyword>
<dbReference type="InterPro" id="IPR039261">
    <property type="entry name" value="FNR_nucleotide-bd"/>
</dbReference>
<evidence type="ECO:0000256" key="5">
    <source>
        <dbReference type="ARBA" id="ARBA00022475"/>
    </source>
</evidence>
<feature type="transmembrane region" description="Helical" evidence="15">
    <location>
        <begin position="138"/>
        <end position="162"/>
    </location>
</feature>
<evidence type="ECO:0000256" key="8">
    <source>
        <dbReference type="ARBA" id="ARBA00022989"/>
    </source>
</evidence>
<keyword evidence="9" id="KW-0560">Oxidoreductase</keyword>
<keyword evidence="6 15" id="KW-0812">Transmembrane</keyword>
<dbReference type="GO" id="GO:0052851">
    <property type="term" value="F:ferric-chelate reductase (NADPH) activity"/>
    <property type="evidence" value="ECO:0007669"/>
    <property type="project" value="UniProtKB-EC"/>
</dbReference>
<comment type="similarity">
    <text evidence="2">Belongs to the ferric reductase (FRE) family.</text>
</comment>
<dbReference type="Gene3D" id="3.40.50.80">
    <property type="entry name" value="Nucleotide-binding domain of ferredoxin-NADP reductase (FNR) module"/>
    <property type="match status" value="1"/>
</dbReference>
<name>A0AAN6UWG4_9PEZI</name>
<evidence type="ECO:0000259" key="16">
    <source>
        <dbReference type="PROSITE" id="PS51384"/>
    </source>
</evidence>
<dbReference type="GO" id="GO:0005886">
    <property type="term" value="C:plasma membrane"/>
    <property type="evidence" value="ECO:0007669"/>
    <property type="project" value="UniProtKB-SubCell"/>
</dbReference>
<dbReference type="InterPro" id="IPR051410">
    <property type="entry name" value="Ferric/Cupric_Reductase"/>
</dbReference>
<evidence type="ECO:0000256" key="12">
    <source>
        <dbReference type="ARBA" id="ARBA00023180"/>
    </source>
</evidence>
<dbReference type="InterPro" id="IPR013121">
    <property type="entry name" value="Fe_red_NAD-bd_6"/>
</dbReference>
<comment type="catalytic activity">
    <reaction evidence="13">
        <text>2 a Fe(II)-siderophore + NADP(+) + H(+) = 2 a Fe(III)-siderophore + NADPH</text>
        <dbReference type="Rhea" id="RHEA:28795"/>
        <dbReference type="Rhea" id="RHEA-COMP:11342"/>
        <dbReference type="Rhea" id="RHEA-COMP:11344"/>
        <dbReference type="ChEBI" id="CHEBI:15378"/>
        <dbReference type="ChEBI" id="CHEBI:29033"/>
        <dbReference type="ChEBI" id="CHEBI:29034"/>
        <dbReference type="ChEBI" id="CHEBI:57783"/>
        <dbReference type="ChEBI" id="CHEBI:58349"/>
        <dbReference type="EC" id="1.16.1.9"/>
    </reaction>
</comment>
<feature type="compositionally biased region" description="Low complexity" evidence="14">
    <location>
        <begin position="522"/>
        <end position="535"/>
    </location>
</feature>
<dbReference type="Pfam" id="PF08030">
    <property type="entry name" value="NAD_binding_6"/>
    <property type="match status" value="1"/>
</dbReference>
<dbReference type="SUPFAM" id="SSF52343">
    <property type="entry name" value="Ferredoxin reductase-like, C-terminal NADP-linked domain"/>
    <property type="match status" value="1"/>
</dbReference>
<evidence type="ECO:0000256" key="2">
    <source>
        <dbReference type="ARBA" id="ARBA00006278"/>
    </source>
</evidence>
<keyword evidence="11 15" id="KW-0472">Membrane</keyword>
<reference evidence="17" key="1">
    <citation type="journal article" date="2023" name="Mol. Phylogenet. Evol.">
        <title>Genome-scale phylogeny and comparative genomics of the fungal order Sordariales.</title>
        <authorList>
            <person name="Hensen N."/>
            <person name="Bonometti L."/>
            <person name="Westerberg I."/>
            <person name="Brannstrom I.O."/>
            <person name="Guillou S."/>
            <person name="Cros-Aarteil S."/>
            <person name="Calhoun S."/>
            <person name="Haridas S."/>
            <person name="Kuo A."/>
            <person name="Mondo S."/>
            <person name="Pangilinan J."/>
            <person name="Riley R."/>
            <person name="LaButti K."/>
            <person name="Andreopoulos B."/>
            <person name="Lipzen A."/>
            <person name="Chen C."/>
            <person name="Yan M."/>
            <person name="Daum C."/>
            <person name="Ng V."/>
            <person name="Clum A."/>
            <person name="Steindorff A."/>
            <person name="Ohm R.A."/>
            <person name="Martin F."/>
            <person name="Silar P."/>
            <person name="Natvig D.O."/>
            <person name="Lalanne C."/>
            <person name="Gautier V."/>
            <person name="Ament-Velasquez S.L."/>
            <person name="Kruys A."/>
            <person name="Hutchinson M.I."/>
            <person name="Powell A.J."/>
            <person name="Barry K."/>
            <person name="Miller A.N."/>
            <person name="Grigoriev I.V."/>
            <person name="Debuchy R."/>
            <person name="Gladieux P."/>
            <person name="Hiltunen Thoren M."/>
            <person name="Johannesson H."/>
        </authorList>
    </citation>
    <scope>NUCLEOTIDE SEQUENCE</scope>
    <source>
        <strain evidence="17">CBS 141.50</strain>
    </source>
</reference>
<dbReference type="InterPro" id="IPR013130">
    <property type="entry name" value="Fe3_Rdtase_TM_dom"/>
</dbReference>
<dbReference type="PANTHER" id="PTHR32361:SF9">
    <property type="entry name" value="FERRIC REDUCTASE TRANSMEMBRANE COMPONENT 3-RELATED"/>
    <property type="match status" value="1"/>
</dbReference>
<dbReference type="EC" id="1.16.1.9" evidence="3"/>
<dbReference type="SFLD" id="SFLDS00052">
    <property type="entry name" value="Ferric_Reductase_Domain"/>
    <property type="match status" value="1"/>
</dbReference>
<dbReference type="AlphaFoldDB" id="A0AAN6UWG4"/>
<dbReference type="SFLD" id="SFLDG01168">
    <property type="entry name" value="Ferric_reductase_subgroup_(FRE"/>
    <property type="match status" value="1"/>
</dbReference>
<dbReference type="GeneID" id="87818551"/>
<feature type="domain" description="FAD-binding FR-type" evidence="16">
    <location>
        <begin position="297"/>
        <end position="408"/>
    </location>
</feature>